<dbReference type="Proteomes" id="UP000320055">
    <property type="component" value="Unassembled WGS sequence"/>
</dbReference>
<gene>
    <name evidence="1" type="ORF">H1P_4590008</name>
</gene>
<accession>A0A563VYK5</accession>
<dbReference type="RefSeq" id="WP_186376270.1">
    <property type="nucleotide sequence ID" value="NZ_LR214194.1"/>
</dbReference>
<reference evidence="1 2" key="1">
    <citation type="submission" date="2019-01" db="EMBL/GenBank/DDBJ databases">
        <authorList>
            <person name="Brito A."/>
        </authorList>
    </citation>
    <scope>NUCLEOTIDE SEQUENCE [LARGE SCALE GENOMIC DNA]</scope>
    <source>
        <strain evidence="1">1</strain>
    </source>
</reference>
<sequence length="47" mass="5327">MTKLNIDRNFPEAQINLDTDLYSVGWRNGLTGFEATQLEKTRNRGAA</sequence>
<evidence type="ECO:0000313" key="2">
    <source>
        <dbReference type="Proteomes" id="UP000320055"/>
    </source>
</evidence>
<keyword evidence="2" id="KW-1185">Reference proteome</keyword>
<organism evidence="1 2">
    <name type="scientific">Hyella patelloides LEGE 07179</name>
    <dbReference type="NCBI Taxonomy" id="945734"/>
    <lineage>
        <taxon>Bacteria</taxon>
        <taxon>Bacillati</taxon>
        <taxon>Cyanobacteriota</taxon>
        <taxon>Cyanophyceae</taxon>
        <taxon>Pleurocapsales</taxon>
        <taxon>Hyellaceae</taxon>
        <taxon>Hyella</taxon>
    </lineage>
</organism>
<evidence type="ECO:0000313" key="1">
    <source>
        <dbReference type="EMBL" id="VEP16506.1"/>
    </source>
</evidence>
<dbReference type="EMBL" id="CAACVJ010000400">
    <property type="protein sequence ID" value="VEP16506.1"/>
    <property type="molecule type" value="Genomic_DNA"/>
</dbReference>
<proteinExistence type="predicted"/>
<name>A0A563VYK5_9CYAN</name>
<protein>
    <submittedName>
        <fullName evidence="1">Uncharacterized protein</fullName>
    </submittedName>
</protein>
<dbReference type="AlphaFoldDB" id="A0A563VYK5"/>